<comment type="caution">
    <text evidence="2">The sequence shown here is derived from an EMBL/GenBank/DDBJ whole genome shotgun (WGS) entry which is preliminary data.</text>
</comment>
<sequence>MSLRLKNWRPAKRIYKNSFPVINIRMASGLLEAGCSASLYAAMPFGRPSRKSN</sequence>
<gene>
    <name evidence="2" type="ORF">QW060_22475</name>
</gene>
<evidence type="ECO:0000313" key="2">
    <source>
        <dbReference type="EMBL" id="MDN3709715.1"/>
    </source>
</evidence>
<proteinExistence type="predicted"/>
<evidence type="ECO:0000256" key="1">
    <source>
        <dbReference type="SAM" id="Phobius"/>
    </source>
</evidence>
<keyword evidence="1" id="KW-1133">Transmembrane helix</keyword>
<dbReference type="RefSeq" id="WP_290365191.1">
    <property type="nucleotide sequence ID" value="NZ_JAUFQU010000053.1"/>
</dbReference>
<keyword evidence="1" id="KW-0472">Membrane</keyword>
<accession>A0ABT8CYR6</accession>
<reference evidence="3" key="1">
    <citation type="journal article" date="2019" name="Int. J. Syst. Evol. Microbiol.">
        <title>The Global Catalogue of Microorganisms (GCM) 10K type strain sequencing project: providing services to taxonomists for standard genome sequencing and annotation.</title>
        <authorList>
            <consortium name="The Broad Institute Genomics Platform"/>
            <consortium name="The Broad Institute Genome Sequencing Center for Infectious Disease"/>
            <person name="Wu L."/>
            <person name="Ma J."/>
        </authorList>
    </citation>
    <scope>NUCLEOTIDE SEQUENCE [LARGE SCALE GENOMIC DNA]</scope>
    <source>
        <strain evidence="3">CECT 7184</strain>
    </source>
</reference>
<dbReference type="EMBL" id="JAUFQU010000053">
    <property type="protein sequence ID" value="MDN3709715.1"/>
    <property type="molecule type" value="Genomic_DNA"/>
</dbReference>
<evidence type="ECO:0000313" key="3">
    <source>
        <dbReference type="Proteomes" id="UP001242368"/>
    </source>
</evidence>
<protein>
    <submittedName>
        <fullName evidence="2">Uncharacterized protein</fullName>
    </submittedName>
</protein>
<keyword evidence="1" id="KW-0812">Transmembrane</keyword>
<keyword evidence="3" id="KW-1185">Reference proteome</keyword>
<dbReference type="Proteomes" id="UP001242368">
    <property type="component" value="Unassembled WGS sequence"/>
</dbReference>
<name>A0ABT8CYR6_9FLAO</name>
<feature type="transmembrane region" description="Helical" evidence="1">
    <location>
        <begin position="21"/>
        <end position="43"/>
    </location>
</feature>
<organism evidence="2 3">
    <name type="scientific">Paenimyroides ceti</name>
    <dbReference type="NCBI Taxonomy" id="395087"/>
    <lineage>
        <taxon>Bacteria</taxon>
        <taxon>Pseudomonadati</taxon>
        <taxon>Bacteroidota</taxon>
        <taxon>Flavobacteriia</taxon>
        <taxon>Flavobacteriales</taxon>
        <taxon>Flavobacteriaceae</taxon>
        <taxon>Paenimyroides</taxon>
    </lineage>
</organism>